<dbReference type="SUPFAM" id="SSF160631">
    <property type="entry name" value="SMI1/KNR4-like"/>
    <property type="match status" value="1"/>
</dbReference>
<dbReference type="EMBL" id="CP023693">
    <property type="protein sequence ID" value="QEV36791.1"/>
    <property type="molecule type" value="Genomic_DNA"/>
</dbReference>
<dbReference type="GeneID" id="95454533"/>
<evidence type="ECO:0000313" key="1">
    <source>
        <dbReference type="EMBL" id="GGR36222.1"/>
    </source>
</evidence>
<keyword evidence="3" id="KW-1185">Reference proteome</keyword>
<accession>A0AAV4KL21</accession>
<dbReference type="EMBL" id="BMSJ01000008">
    <property type="protein sequence ID" value="GGR36222.1"/>
    <property type="molecule type" value="Genomic_DNA"/>
</dbReference>
<reference evidence="1" key="3">
    <citation type="submission" date="2023-08" db="EMBL/GenBank/DDBJ databases">
        <authorList>
            <person name="Sun Q."/>
            <person name="Ohkuma M."/>
        </authorList>
    </citation>
    <scope>NUCLEOTIDE SEQUENCE</scope>
    <source>
        <strain evidence="1">JCM 4205</strain>
    </source>
</reference>
<gene>
    <name evidence="2" type="ORF">CP977_12190</name>
    <name evidence="1" type="ORF">GCM10010497_43850</name>
</gene>
<evidence type="ECO:0000313" key="3">
    <source>
        <dbReference type="Proteomes" id="UP000326029"/>
    </source>
</evidence>
<name>A0AAV4KL21_9ACTN</name>
<evidence type="ECO:0000313" key="2">
    <source>
        <dbReference type="EMBL" id="QEV36791.1"/>
    </source>
</evidence>
<dbReference type="AlphaFoldDB" id="A0AAV4KL21"/>
<dbReference type="Proteomes" id="UP000642014">
    <property type="component" value="Unassembled WGS sequence"/>
</dbReference>
<proteinExistence type="predicted"/>
<organism evidence="1 4">
    <name type="scientific">Streptomyces cinereoruber</name>
    <dbReference type="NCBI Taxonomy" id="67260"/>
    <lineage>
        <taxon>Bacteria</taxon>
        <taxon>Bacillati</taxon>
        <taxon>Actinomycetota</taxon>
        <taxon>Actinomycetes</taxon>
        <taxon>Kitasatosporales</taxon>
        <taxon>Streptomycetaceae</taxon>
        <taxon>Streptomyces</taxon>
    </lineage>
</organism>
<protein>
    <submittedName>
        <fullName evidence="2">SMI1/KNR4 family protein</fullName>
    </submittedName>
</protein>
<evidence type="ECO:0000313" key="4">
    <source>
        <dbReference type="Proteomes" id="UP000642014"/>
    </source>
</evidence>
<reference evidence="1 4" key="1">
    <citation type="journal article" date="2014" name="Int. J. Syst. Evol. Microbiol.">
        <title>Complete genome sequence of Corynebacterium casei LMG S-19264T (=DSM 44701T), isolated from a smear-ripened cheese.</title>
        <authorList>
            <consortium name="US DOE Joint Genome Institute (JGI-PGF)"/>
            <person name="Walter F."/>
            <person name="Albersmeier A."/>
            <person name="Kalinowski J."/>
            <person name="Ruckert C."/>
        </authorList>
    </citation>
    <scope>NUCLEOTIDE SEQUENCE [LARGE SCALE GENOMIC DNA]</scope>
    <source>
        <strain evidence="1 4">JCM 4205</strain>
    </source>
</reference>
<dbReference type="RefSeq" id="WP_062757082.1">
    <property type="nucleotide sequence ID" value="NZ_BMSJ01000008.1"/>
</dbReference>
<sequence length="267" mass="29993">MELTQAAVNDLLARLGPGGSCMYLPGDLDPKELAGLLADRYGTPHTLVLDGFADPTVDDSRGAALLVPFEDRAVTIRAWAYGDQWVGTGTARDTEGTERAVLAIARREVPEPPDAAPDEGGDVDWLERLGRITGWTLPDQRPDMDWAETESRLGTALPSDYKRMVETFGEGAFDGFLDLNQEPWTDLREDRLLVWAGTEHEDLYCWKPDGGDPDRWPVVVRSFDGEDVAFDCRAAEFVCRILVDPHHPFTMARYFDTHWFMNYGRRD</sequence>
<dbReference type="Proteomes" id="UP000326029">
    <property type="component" value="Chromosome"/>
</dbReference>
<reference evidence="2 3" key="2">
    <citation type="submission" date="2017-09" db="EMBL/GenBank/DDBJ databases">
        <authorList>
            <person name="Lee N."/>
            <person name="Cho B.-K."/>
        </authorList>
    </citation>
    <scope>NUCLEOTIDE SEQUENCE [LARGE SCALE GENOMIC DNA]</scope>
    <source>
        <strain evidence="2 3">ATCC 19740</strain>
    </source>
</reference>
<dbReference type="InterPro" id="IPR037883">
    <property type="entry name" value="Knr4/Smi1-like_sf"/>
</dbReference>